<dbReference type="SUPFAM" id="SSF103473">
    <property type="entry name" value="MFS general substrate transporter"/>
    <property type="match status" value="1"/>
</dbReference>
<evidence type="ECO:0000256" key="1">
    <source>
        <dbReference type="ARBA" id="ARBA00004651"/>
    </source>
</evidence>
<dbReference type="Gene3D" id="1.20.1720.10">
    <property type="entry name" value="Multidrug resistance protein D"/>
    <property type="match status" value="1"/>
</dbReference>
<dbReference type="PROSITE" id="PS50850">
    <property type="entry name" value="MFS"/>
    <property type="match status" value="1"/>
</dbReference>
<sequence>MGSDTNVCACLFRKIFLTPRENQPSSAACGPAFARRAFQKGVCSFMSNTPIRHAGAVLFAVAFATLLATFNETFLNVALTPIMDDLAVGAGTVQWVTTAYMLAAAIMVPVTGFLYRSVPTKRLTMVALALLLAGTLIGLVAGSFAALLAGRVVQALGTGMIVPIGMNLTLAVAPKGKPGTYMGVVSAMTTLGPAFGPIVAGLVLSVGDWHQLFAVFAVMVLAAAVLSAAVVPNAAELTSPRLDVASTCLISLALVGLLYGLSTVFSGGFAMAAVALAVGVGCLVAFVVRQGRVAEPLVDLRPFSSRAFVMGLAVIVIALMTVFSMTSSCRCSCRARSGSRRSTPRSRCCRRACCRACWRRWRARCTTVRDCASCSRWAWASWPCSRSRCRAARSRLRLPSSCCATRPSSWAVRFPWARPRAMRCPA</sequence>
<dbReference type="Proteomes" id="UP000254000">
    <property type="component" value="Unassembled WGS sequence"/>
</dbReference>
<evidence type="ECO:0000259" key="6">
    <source>
        <dbReference type="PROSITE" id="PS50850"/>
    </source>
</evidence>
<evidence type="ECO:0000256" key="3">
    <source>
        <dbReference type="ARBA" id="ARBA00022692"/>
    </source>
</evidence>
<comment type="subcellular location">
    <subcellularLocation>
        <location evidence="1">Cell membrane</location>
        <topology evidence="1">Multi-pass membrane protein</topology>
    </subcellularLocation>
</comment>
<evidence type="ECO:0000256" key="5">
    <source>
        <dbReference type="ARBA" id="ARBA00023136"/>
    </source>
</evidence>
<dbReference type="InterPro" id="IPR020846">
    <property type="entry name" value="MFS_dom"/>
</dbReference>
<keyword evidence="3" id="KW-0812">Transmembrane</keyword>
<keyword evidence="5" id="KW-0472">Membrane</keyword>
<comment type="caution">
    <text evidence="7">The sequence shown here is derived from an EMBL/GenBank/DDBJ whole genome shotgun (WGS) entry which is preliminary data.</text>
</comment>
<organism evidence="7 8">
    <name type="scientific">Gordonibacter pamelaeae</name>
    <dbReference type="NCBI Taxonomy" id="471189"/>
    <lineage>
        <taxon>Bacteria</taxon>
        <taxon>Bacillati</taxon>
        <taxon>Actinomycetota</taxon>
        <taxon>Coriobacteriia</taxon>
        <taxon>Eggerthellales</taxon>
        <taxon>Eggerthellaceae</taxon>
        <taxon>Gordonibacter</taxon>
    </lineage>
</organism>
<keyword evidence="2" id="KW-0813">Transport</keyword>
<dbReference type="InterPro" id="IPR036259">
    <property type="entry name" value="MFS_trans_sf"/>
</dbReference>
<dbReference type="InterPro" id="IPR011701">
    <property type="entry name" value="MFS"/>
</dbReference>
<dbReference type="GO" id="GO:0005886">
    <property type="term" value="C:plasma membrane"/>
    <property type="evidence" value="ECO:0007669"/>
    <property type="project" value="UniProtKB-SubCell"/>
</dbReference>
<dbReference type="EMBL" id="PPTS01000001">
    <property type="protein sequence ID" value="RDB67035.1"/>
    <property type="molecule type" value="Genomic_DNA"/>
</dbReference>
<dbReference type="GO" id="GO:0022857">
    <property type="term" value="F:transmembrane transporter activity"/>
    <property type="evidence" value="ECO:0007669"/>
    <property type="project" value="InterPro"/>
</dbReference>
<keyword evidence="8" id="KW-1185">Reference proteome</keyword>
<dbReference type="PANTHER" id="PTHR42718">
    <property type="entry name" value="MAJOR FACILITATOR SUPERFAMILY MULTIDRUG TRANSPORTER MFSC"/>
    <property type="match status" value="1"/>
</dbReference>
<gene>
    <name evidence="7" type="ORF">C1877_00895</name>
</gene>
<dbReference type="PANTHER" id="PTHR42718:SF9">
    <property type="entry name" value="MAJOR FACILITATOR SUPERFAMILY MULTIDRUG TRANSPORTER MFSC"/>
    <property type="match status" value="1"/>
</dbReference>
<proteinExistence type="predicted"/>
<dbReference type="OrthoDB" id="9812221at2"/>
<dbReference type="Pfam" id="PF07690">
    <property type="entry name" value="MFS_1"/>
    <property type="match status" value="1"/>
</dbReference>
<keyword evidence="4" id="KW-1133">Transmembrane helix</keyword>
<name>A0A369M956_9ACTN</name>
<dbReference type="AlphaFoldDB" id="A0A369M956"/>
<reference evidence="7 8" key="1">
    <citation type="journal article" date="2018" name="Elife">
        <title>Discovery and characterization of a prevalent human gut bacterial enzyme sufficient for the inactivation of a family of plant toxins.</title>
        <authorList>
            <person name="Koppel N."/>
            <person name="Bisanz J.E."/>
            <person name="Pandelia M.E."/>
            <person name="Turnbaugh P.J."/>
            <person name="Balskus E.P."/>
        </authorList>
    </citation>
    <scope>NUCLEOTIDE SEQUENCE [LARGE SCALE GENOMIC DNA]</scope>
    <source>
        <strain evidence="7 8">3C</strain>
    </source>
</reference>
<protein>
    <submittedName>
        <fullName evidence="7">MFS transporter</fullName>
    </submittedName>
</protein>
<evidence type="ECO:0000256" key="2">
    <source>
        <dbReference type="ARBA" id="ARBA00022448"/>
    </source>
</evidence>
<feature type="domain" description="Major facilitator superfamily (MFS) profile" evidence="6">
    <location>
        <begin position="57"/>
        <end position="426"/>
    </location>
</feature>
<evidence type="ECO:0000313" key="8">
    <source>
        <dbReference type="Proteomes" id="UP000254000"/>
    </source>
</evidence>
<dbReference type="PRINTS" id="PR01036">
    <property type="entry name" value="TCRTETB"/>
</dbReference>
<evidence type="ECO:0000256" key="4">
    <source>
        <dbReference type="ARBA" id="ARBA00022989"/>
    </source>
</evidence>
<evidence type="ECO:0000313" key="7">
    <source>
        <dbReference type="EMBL" id="RDB67035.1"/>
    </source>
</evidence>
<accession>A0A369M956</accession>